<feature type="region of interest" description="Disordered" evidence="1">
    <location>
        <begin position="230"/>
        <end position="254"/>
    </location>
</feature>
<protein>
    <submittedName>
        <fullName evidence="2">Uncharacterized protein</fullName>
    </submittedName>
</protein>
<keyword evidence="3" id="KW-1185">Reference proteome</keyword>
<gene>
    <name evidence="2" type="ORF">B0J13DRAFT_611783</name>
</gene>
<accession>A0A9P9IPC0</accession>
<feature type="compositionally biased region" description="Polar residues" evidence="1">
    <location>
        <begin position="350"/>
        <end position="364"/>
    </location>
</feature>
<proteinExistence type="predicted"/>
<reference evidence="2" key="1">
    <citation type="journal article" date="2021" name="Nat. Commun.">
        <title>Genetic determinants of endophytism in the Arabidopsis root mycobiome.</title>
        <authorList>
            <person name="Mesny F."/>
            <person name="Miyauchi S."/>
            <person name="Thiergart T."/>
            <person name="Pickel B."/>
            <person name="Atanasova L."/>
            <person name="Karlsson M."/>
            <person name="Huettel B."/>
            <person name="Barry K.W."/>
            <person name="Haridas S."/>
            <person name="Chen C."/>
            <person name="Bauer D."/>
            <person name="Andreopoulos W."/>
            <person name="Pangilinan J."/>
            <person name="LaButti K."/>
            <person name="Riley R."/>
            <person name="Lipzen A."/>
            <person name="Clum A."/>
            <person name="Drula E."/>
            <person name="Henrissat B."/>
            <person name="Kohler A."/>
            <person name="Grigoriev I.V."/>
            <person name="Martin F.M."/>
            <person name="Hacquard S."/>
        </authorList>
    </citation>
    <scope>NUCLEOTIDE SEQUENCE</scope>
    <source>
        <strain evidence="2">MPI-CAGE-AT-0021</strain>
    </source>
</reference>
<feature type="region of interest" description="Disordered" evidence="1">
    <location>
        <begin position="93"/>
        <end position="112"/>
    </location>
</feature>
<evidence type="ECO:0000256" key="1">
    <source>
        <dbReference type="SAM" id="MobiDB-lite"/>
    </source>
</evidence>
<dbReference type="AlphaFoldDB" id="A0A9P9IPC0"/>
<dbReference type="Proteomes" id="UP000717696">
    <property type="component" value="Unassembled WGS sequence"/>
</dbReference>
<evidence type="ECO:0000313" key="2">
    <source>
        <dbReference type="EMBL" id="KAH7126424.1"/>
    </source>
</evidence>
<feature type="region of interest" description="Disordered" evidence="1">
    <location>
        <begin position="298"/>
        <end position="364"/>
    </location>
</feature>
<organism evidence="2 3">
    <name type="scientific">Dactylonectria estremocensis</name>
    <dbReference type="NCBI Taxonomy" id="1079267"/>
    <lineage>
        <taxon>Eukaryota</taxon>
        <taxon>Fungi</taxon>
        <taxon>Dikarya</taxon>
        <taxon>Ascomycota</taxon>
        <taxon>Pezizomycotina</taxon>
        <taxon>Sordariomycetes</taxon>
        <taxon>Hypocreomycetidae</taxon>
        <taxon>Hypocreales</taxon>
        <taxon>Nectriaceae</taxon>
        <taxon>Dactylonectria</taxon>
    </lineage>
</organism>
<sequence length="364" mass="39689">MQHASQSAHRCCGWSWACVNRQDATAIAWSRTCIDGNGWARCNGWMRWWLVYGSYIMDPIETVAGTMGKCRCSPSAPKNAMLEPRLEQALRTPPNAVVSRQRKEKGRQGETWAGRDPGLIMIDYRIATDWQIIAPICDCAERLGGAETSRDAGSGPGAPTRLAASLHLPSHRNFFPWALATSRFSHRPLLVTHRPPETPIYTSGLRGQGDIPVDGSRGKVRCTRLGQINKKRKDKVTASQGGGRGMDGWDSKGQCLSGKRAPLLGSPPTPHDSPVSCWWEVGGIPWLPRKRAAAQRGLDPGAVPAARSPPLPVSQYPSGLLAYSQGSGPGPLPSKKKFIKKKKERKNLGKMSSPSSVTRQVDKT</sequence>
<dbReference type="EMBL" id="JAGMUU010000023">
    <property type="protein sequence ID" value="KAH7126424.1"/>
    <property type="molecule type" value="Genomic_DNA"/>
</dbReference>
<comment type="caution">
    <text evidence="2">The sequence shown here is derived from an EMBL/GenBank/DDBJ whole genome shotgun (WGS) entry which is preliminary data.</text>
</comment>
<name>A0A9P9IPC0_9HYPO</name>
<feature type="compositionally biased region" description="Basic residues" evidence="1">
    <location>
        <begin position="334"/>
        <end position="345"/>
    </location>
</feature>
<evidence type="ECO:0000313" key="3">
    <source>
        <dbReference type="Proteomes" id="UP000717696"/>
    </source>
</evidence>